<sequence>MKEENLMEELRTFPNNKTMGEQSKVEIEKAIQEEARKRRNHQPIKQSSGGFPFKGVVISVMSAAVLFLAGTFLYNEIQLNEGVAPLTDNSGSDDPKPSIDNEDPNEQETQEQTPEELDKQSALEVMETFKTTFVRMYSSSDENLKIPEAQSIEDIKEEFRTIMSDELAEWYAESYYREENGEVFVVAMDGPTWLEADIPYDLEKISETKFKINQERDNEQLGHRIMSYVLIYEEGHWKVDDIETEVLE</sequence>
<feature type="region of interest" description="Disordered" evidence="1">
    <location>
        <begin position="85"/>
        <end position="119"/>
    </location>
</feature>
<feature type="compositionally biased region" description="Basic and acidic residues" evidence="1">
    <location>
        <begin position="1"/>
        <end position="11"/>
    </location>
</feature>
<name>A0A6G1XA80_9BACI</name>
<gene>
    <name evidence="2" type="ORF">GH754_16195</name>
</gene>
<proteinExistence type="predicted"/>
<evidence type="ECO:0000313" key="3">
    <source>
        <dbReference type="Proteomes" id="UP000480185"/>
    </source>
</evidence>
<dbReference type="RefSeq" id="WP_153729695.1">
    <property type="nucleotide sequence ID" value="NZ_WJNH01000012.1"/>
</dbReference>
<evidence type="ECO:0000256" key="1">
    <source>
        <dbReference type="SAM" id="MobiDB-lite"/>
    </source>
</evidence>
<evidence type="ECO:0000313" key="2">
    <source>
        <dbReference type="EMBL" id="MRG87806.1"/>
    </source>
</evidence>
<dbReference type="Proteomes" id="UP000480185">
    <property type="component" value="Unassembled WGS sequence"/>
</dbReference>
<dbReference type="EMBL" id="WJNH01000012">
    <property type="protein sequence ID" value="MRG87806.1"/>
    <property type="molecule type" value="Genomic_DNA"/>
</dbReference>
<keyword evidence="3" id="KW-1185">Reference proteome</keyword>
<feature type="compositionally biased region" description="Acidic residues" evidence="1">
    <location>
        <begin position="100"/>
        <end position="115"/>
    </location>
</feature>
<reference evidence="2 3" key="1">
    <citation type="submission" date="2019-11" db="EMBL/GenBank/DDBJ databases">
        <authorList>
            <person name="Li J."/>
        </authorList>
    </citation>
    <scope>NUCLEOTIDE SEQUENCE [LARGE SCALE GENOMIC DNA]</scope>
    <source>
        <strain evidence="2 3">J4</strain>
    </source>
</reference>
<protein>
    <submittedName>
        <fullName evidence="2">Uncharacterized protein</fullName>
    </submittedName>
</protein>
<feature type="region of interest" description="Disordered" evidence="1">
    <location>
        <begin position="1"/>
        <end position="24"/>
    </location>
</feature>
<comment type="caution">
    <text evidence="2">The sequence shown here is derived from an EMBL/GenBank/DDBJ whole genome shotgun (WGS) entry which is preliminary data.</text>
</comment>
<dbReference type="OrthoDB" id="574706at2"/>
<accession>A0A6G1XA80</accession>
<organism evidence="2 3">
    <name type="scientific">Salinibacillus xinjiangensis</name>
    <dbReference type="NCBI Taxonomy" id="1229268"/>
    <lineage>
        <taxon>Bacteria</taxon>
        <taxon>Bacillati</taxon>
        <taxon>Bacillota</taxon>
        <taxon>Bacilli</taxon>
        <taxon>Bacillales</taxon>
        <taxon>Bacillaceae</taxon>
        <taxon>Salinibacillus</taxon>
    </lineage>
</organism>
<dbReference type="AlphaFoldDB" id="A0A6G1XA80"/>